<name>A0ABS6IM95_9HYPH</name>
<keyword evidence="2" id="KW-1185">Reference proteome</keyword>
<sequence>MAKNSSKRGRAPVEKAPQVIKQTMAKAVSTYTDQGQLRTLMENAKRMGREDIWRQAFDQLCALEGADQADPLDRAFYRTLAAYEQLLTQKNRRATRASRTRLKLKSKGVVACLEDWARSKDAPESFDLLVAHGMVEMSGEQLVLTYPDRFTAEAVAGATARLATLTIAAPAA</sequence>
<accession>A0ABS6IM95</accession>
<reference evidence="1 2" key="1">
    <citation type="submission" date="2021-06" db="EMBL/GenBank/DDBJ databases">
        <authorList>
            <person name="Lee D.H."/>
        </authorList>
    </citation>
    <scope>NUCLEOTIDE SEQUENCE [LARGE SCALE GENOMIC DNA]</scope>
    <source>
        <strain evidence="1 2">MMS21-HV4-11</strain>
    </source>
</reference>
<gene>
    <name evidence="1" type="ORF">KQ910_18210</name>
</gene>
<dbReference type="RefSeq" id="WP_216963391.1">
    <property type="nucleotide sequence ID" value="NZ_JAHOPB010000001.1"/>
</dbReference>
<evidence type="ECO:0000313" key="1">
    <source>
        <dbReference type="EMBL" id="MBU8875714.1"/>
    </source>
</evidence>
<proteinExistence type="predicted"/>
<dbReference type="Proteomes" id="UP000727907">
    <property type="component" value="Unassembled WGS sequence"/>
</dbReference>
<dbReference type="EMBL" id="JAHOPB010000001">
    <property type="protein sequence ID" value="MBU8875714.1"/>
    <property type="molecule type" value="Genomic_DNA"/>
</dbReference>
<evidence type="ECO:0000313" key="2">
    <source>
        <dbReference type="Proteomes" id="UP000727907"/>
    </source>
</evidence>
<comment type="caution">
    <text evidence="1">The sequence shown here is derived from an EMBL/GenBank/DDBJ whole genome shotgun (WGS) entry which is preliminary data.</text>
</comment>
<organism evidence="1 2">
    <name type="scientific">Reyranella humidisoli</name>
    <dbReference type="NCBI Taxonomy" id="2849149"/>
    <lineage>
        <taxon>Bacteria</taxon>
        <taxon>Pseudomonadati</taxon>
        <taxon>Pseudomonadota</taxon>
        <taxon>Alphaproteobacteria</taxon>
        <taxon>Hyphomicrobiales</taxon>
        <taxon>Reyranellaceae</taxon>
        <taxon>Reyranella</taxon>
    </lineage>
</organism>
<protein>
    <recommendedName>
        <fullName evidence="3">Regulatory protein GemA</fullName>
    </recommendedName>
</protein>
<evidence type="ECO:0008006" key="3">
    <source>
        <dbReference type="Google" id="ProtNLM"/>
    </source>
</evidence>